<comment type="miscellaneous">
    <text evidence="7">The porphobilinogen subunits are added to the dipyrromethane group.</text>
</comment>
<dbReference type="NCBIfam" id="TIGR00212">
    <property type="entry name" value="hemC"/>
    <property type="match status" value="1"/>
</dbReference>
<evidence type="ECO:0000256" key="3">
    <source>
        <dbReference type="ARBA" id="ARBA00011245"/>
    </source>
</evidence>
<name>A0A849A6C7_9ACTN</name>
<evidence type="ECO:0000256" key="2">
    <source>
        <dbReference type="ARBA" id="ARBA00005638"/>
    </source>
</evidence>
<feature type="domain" description="Porphobilinogen deaminase C-terminal" evidence="10">
    <location>
        <begin position="257"/>
        <end position="301"/>
    </location>
</feature>
<evidence type="ECO:0000256" key="1">
    <source>
        <dbReference type="ARBA" id="ARBA00002869"/>
    </source>
</evidence>
<gene>
    <name evidence="7 11" type="primary">hemC</name>
    <name evidence="11" type="ORF">HKD39_12605</name>
</gene>
<keyword evidence="12" id="KW-1185">Reference proteome</keyword>
<dbReference type="SUPFAM" id="SSF54782">
    <property type="entry name" value="Porphobilinogen deaminase (hydroxymethylbilane synthase), C-terminal domain"/>
    <property type="match status" value="1"/>
</dbReference>
<comment type="cofactor">
    <cofactor evidence="7">
        <name>dipyrromethane</name>
        <dbReference type="ChEBI" id="CHEBI:60342"/>
    </cofactor>
    <text evidence="7">Binds 1 dipyrromethane group covalently.</text>
</comment>
<dbReference type="GO" id="GO:0006782">
    <property type="term" value="P:protoporphyrinogen IX biosynthetic process"/>
    <property type="evidence" value="ECO:0007669"/>
    <property type="project" value="UniProtKB-UniRule"/>
</dbReference>
<keyword evidence="4 7" id="KW-0808">Transferase</keyword>
<comment type="catalytic activity">
    <reaction evidence="6 7">
        <text>4 porphobilinogen + H2O = hydroxymethylbilane + 4 NH4(+)</text>
        <dbReference type="Rhea" id="RHEA:13185"/>
        <dbReference type="ChEBI" id="CHEBI:15377"/>
        <dbReference type="ChEBI" id="CHEBI:28938"/>
        <dbReference type="ChEBI" id="CHEBI:57845"/>
        <dbReference type="ChEBI" id="CHEBI:58126"/>
        <dbReference type="EC" id="2.5.1.61"/>
    </reaction>
</comment>
<evidence type="ECO:0000313" key="12">
    <source>
        <dbReference type="Proteomes" id="UP000562984"/>
    </source>
</evidence>
<dbReference type="Pfam" id="PF01379">
    <property type="entry name" value="Porphobil_deam"/>
    <property type="match status" value="1"/>
</dbReference>
<dbReference type="Proteomes" id="UP000562984">
    <property type="component" value="Unassembled WGS sequence"/>
</dbReference>
<dbReference type="FunFam" id="3.40.190.10:FF:000005">
    <property type="entry name" value="Porphobilinogen deaminase"/>
    <property type="match status" value="1"/>
</dbReference>
<keyword evidence="5 7" id="KW-0627">Porphyrin biosynthesis</keyword>
<feature type="region of interest" description="Disordered" evidence="8">
    <location>
        <begin position="310"/>
        <end position="335"/>
    </location>
</feature>
<evidence type="ECO:0000313" key="11">
    <source>
        <dbReference type="EMBL" id="NNG36534.1"/>
    </source>
</evidence>
<dbReference type="Gene3D" id="3.40.190.10">
    <property type="entry name" value="Periplasmic binding protein-like II"/>
    <property type="match status" value="2"/>
</dbReference>
<dbReference type="InterPro" id="IPR022419">
    <property type="entry name" value="Porphobilin_deaminase_cofac_BS"/>
</dbReference>
<organism evidence="11 12">
    <name type="scientific">Nakamurella aerolata</name>
    <dbReference type="NCBI Taxonomy" id="1656892"/>
    <lineage>
        <taxon>Bacteria</taxon>
        <taxon>Bacillati</taxon>
        <taxon>Actinomycetota</taxon>
        <taxon>Actinomycetes</taxon>
        <taxon>Nakamurellales</taxon>
        <taxon>Nakamurellaceae</taxon>
        <taxon>Nakamurella</taxon>
    </lineage>
</organism>
<comment type="subunit">
    <text evidence="3 7">Monomer.</text>
</comment>
<feature type="domain" description="Porphobilinogen deaminase N-terminal" evidence="9">
    <location>
        <begin position="13"/>
        <end position="236"/>
    </location>
</feature>
<evidence type="ECO:0000256" key="4">
    <source>
        <dbReference type="ARBA" id="ARBA00022679"/>
    </source>
</evidence>
<feature type="compositionally biased region" description="Low complexity" evidence="8">
    <location>
        <begin position="326"/>
        <end position="335"/>
    </location>
</feature>
<feature type="modified residue" description="S-(dipyrrolylmethanemethyl)cysteine" evidence="7">
    <location>
        <position position="272"/>
    </location>
</feature>
<dbReference type="GO" id="GO:0005737">
    <property type="term" value="C:cytoplasm"/>
    <property type="evidence" value="ECO:0007669"/>
    <property type="project" value="UniProtKB-UniRule"/>
</dbReference>
<dbReference type="GO" id="GO:0004418">
    <property type="term" value="F:hydroxymethylbilane synthase activity"/>
    <property type="evidence" value="ECO:0007669"/>
    <property type="project" value="UniProtKB-UniRule"/>
</dbReference>
<dbReference type="AlphaFoldDB" id="A0A849A6C7"/>
<sequence length="382" mass="37859">MTTPASPHAGRVLRVGTRGSALALAQSGQVADAVAAALAASGSASGSTASTVPQGFPESAPAVAVELVRIRTEGDVNRAALASIGGTGVFVTAVRQALRDGTVDLVVHSAKDLPTAPESDLRLAAVPAREDPADALCSKDGRGLAELAPGARIGTGSPRRAAQLLARRPDLEVVPIRGNVDTRLGYVDSGELDAVLLAAAGLRRLGRAERISQRLDPSEFVPAPAQGALAVETAAHPEVPWYQTGLAAIDDLPTRLAAAAERAVLAGLEAGCSAPVSALAVPDGDMLLLTAQVTAPDGSAQLTRQLRFPLPGTVAGRDGTGVDEPGSAGADGADNADGAAGIAGTGVDPTAIAALEAPAVAAGLELASGLLADGAAGLMGRT</sequence>
<dbReference type="InterPro" id="IPR022418">
    <property type="entry name" value="Porphobilinogen_deaminase_C"/>
</dbReference>
<dbReference type="InterPro" id="IPR000860">
    <property type="entry name" value="HemC"/>
</dbReference>
<dbReference type="EMBL" id="JABEND010000007">
    <property type="protein sequence ID" value="NNG36534.1"/>
    <property type="molecule type" value="Genomic_DNA"/>
</dbReference>
<dbReference type="Pfam" id="PF03900">
    <property type="entry name" value="Porphobil_deamC"/>
    <property type="match status" value="1"/>
</dbReference>
<comment type="caution">
    <text evidence="11">The sequence shown here is derived from an EMBL/GenBank/DDBJ whole genome shotgun (WGS) entry which is preliminary data.</text>
</comment>
<dbReference type="PROSITE" id="PS00533">
    <property type="entry name" value="PORPHOBILINOGEN_DEAM"/>
    <property type="match status" value="1"/>
</dbReference>
<protein>
    <recommendedName>
        <fullName evidence="7">Porphobilinogen deaminase</fullName>
        <shortName evidence="7">PBG</shortName>
        <ecNumber evidence="7">2.5.1.61</ecNumber>
    </recommendedName>
    <alternativeName>
        <fullName evidence="7">Hydroxymethylbilane synthase</fullName>
        <shortName evidence="7">HMBS</shortName>
    </alternativeName>
    <alternativeName>
        <fullName evidence="7">Pre-uroporphyrinogen synthase</fullName>
    </alternativeName>
</protein>
<proteinExistence type="inferred from homology"/>
<dbReference type="EC" id="2.5.1.61" evidence="7"/>
<evidence type="ECO:0000256" key="5">
    <source>
        <dbReference type="ARBA" id="ARBA00023244"/>
    </source>
</evidence>
<accession>A0A849A6C7</accession>
<evidence type="ECO:0000256" key="8">
    <source>
        <dbReference type="SAM" id="MobiDB-lite"/>
    </source>
</evidence>
<comment type="similarity">
    <text evidence="2 7">Belongs to the HMBS family.</text>
</comment>
<evidence type="ECO:0000259" key="10">
    <source>
        <dbReference type="Pfam" id="PF03900"/>
    </source>
</evidence>
<dbReference type="PRINTS" id="PR00151">
    <property type="entry name" value="PORPHBDMNASE"/>
</dbReference>
<dbReference type="InterPro" id="IPR036803">
    <property type="entry name" value="Porphobilinogen_deaminase_C_sf"/>
</dbReference>
<dbReference type="Gene3D" id="3.30.160.40">
    <property type="entry name" value="Porphobilinogen deaminase, C-terminal domain"/>
    <property type="match status" value="1"/>
</dbReference>
<dbReference type="RefSeq" id="WP_171200233.1">
    <property type="nucleotide sequence ID" value="NZ_JABEND010000007.1"/>
</dbReference>
<evidence type="ECO:0000256" key="6">
    <source>
        <dbReference type="ARBA" id="ARBA00048169"/>
    </source>
</evidence>
<dbReference type="PANTHER" id="PTHR11557">
    <property type="entry name" value="PORPHOBILINOGEN DEAMINASE"/>
    <property type="match status" value="1"/>
</dbReference>
<reference evidence="11 12" key="1">
    <citation type="submission" date="2020-05" db="EMBL/GenBank/DDBJ databases">
        <title>Nakamurella sp. DB0629 isolated from air conditioner.</title>
        <authorList>
            <person name="Kim D.H."/>
            <person name="Kim D.-U."/>
        </authorList>
    </citation>
    <scope>NUCLEOTIDE SEQUENCE [LARGE SCALE GENOMIC DNA]</scope>
    <source>
        <strain evidence="11 12">DB0629</strain>
    </source>
</reference>
<dbReference type="SUPFAM" id="SSF53850">
    <property type="entry name" value="Periplasmic binding protein-like II"/>
    <property type="match status" value="1"/>
</dbReference>
<comment type="function">
    <text evidence="1 7">Tetrapolymerization of the monopyrrole PBG into the hydroxymethylbilane pre-uroporphyrinogen in several discrete steps.</text>
</comment>
<dbReference type="PANTHER" id="PTHR11557:SF0">
    <property type="entry name" value="PORPHOBILINOGEN DEAMINASE"/>
    <property type="match status" value="1"/>
</dbReference>
<dbReference type="InterPro" id="IPR022417">
    <property type="entry name" value="Porphobilin_deaminase_N"/>
</dbReference>
<evidence type="ECO:0000259" key="9">
    <source>
        <dbReference type="Pfam" id="PF01379"/>
    </source>
</evidence>
<dbReference type="HAMAP" id="MF_00260">
    <property type="entry name" value="Porphobil_deam"/>
    <property type="match status" value="1"/>
</dbReference>
<evidence type="ECO:0000256" key="7">
    <source>
        <dbReference type="HAMAP-Rule" id="MF_00260"/>
    </source>
</evidence>